<comment type="caution">
    <text evidence="2">The sequence shown here is derived from an EMBL/GenBank/DDBJ whole genome shotgun (WGS) entry which is preliminary data.</text>
</comment>
<dbReference type="Proteomes" id="UP000499080">
    <property type="component" value="Unassembled WGS sequence"/>
</dbReference>
<dbReference type="EMBL" id="BGPR01006142">
    <property type="protein sequence ID" value="GBN16381.1"/>
    <property type="molecule type" value="Genomic_DNA"/>
</dbReference>
<proteinExistence type="predicted"/>
<keyword evidence="3" id="KW-1185">Reference proteome</keyword>
<name>A0A4Y2LNL7_ARAVE</name>
<organism evidence="2 3">
    <name type="scientific">Araneus ventricosus</name>
    <name type="common">Orbweaver spider</name>
    <name type="synonym">Epeira ventricosa</name>
    <dbReference type="NCBI Taxonomy" id="182803"/>
    <lineage>
        <taxon>Eukaryota</taxon>
        <taxon>Metazoa</taxon>
        <taxon>Ecdysozoa</taxon>
        <taxon>Arthropoda</taxon>
        <taxon>Chelicerata</taxon>
        <taxon>Arachnida</taxon>
        <taxon>Araneae</taxon>
        <taxon>Araneomorphae</taxon>
        <taxon>Entelegynae</taxon>
        <taxon>Araneoidea</taxon>
        <taxon>Araneidae</taxon>
        <taxon>Araneus</taxon>
    </lineage>
</organism>
<protein>
    <submittedName>
        <fullName evidence="2">Uncharacterized protein</fullName>
    </submittedName>
</protein>
<evidence type="ECO:0000313" key="3">
    <source>
        <dbReference type="Proteomes" id="UP000499080"/>
    </source>
</evidence>
<feature type="region of interest" description="Disordered" evidence="1">
    <location>
        <begin position="34"/>
        <end position="93"/>
    </location>
</feature>
<dbReference type="AlphaFoldDB" id="A0A4Y2LNL7"/>
<feature type="compositionally biased region" description="Acidic residues" evidence="1">
    <location>
        <begin position="51"/>
        <end position="77"/>
    </location>
</feature>
<accession>A0A4Y2LNL7</accession>
<sequence length="93" mass="10446">MFIPFFSVSEFIIPSAFSEYLEKNEIESLRKRLAEVETDEDPDFDNGPGDVSEESFSDDESFCEHDTELEEDGDAGNEDVNNLELLSSKEGIG</sequence>
<evidence type="ECO:0000313" key="2">
    <source>
        <dbReference type="EMBL" id="GBN16381.1"/>
    </source>
</evidence>
<gene>
    <name evidence="2" type="ORF">AVEN_27740_1</name>
</gene>
<evidence type="ECO:0000256" key="1">
    <source>
        <dbReference type="SAM" id="MobiDB-lite"/>
    </source>
</evidence>
<reference evidence="2 3" key="1">
    <citation type="journal article" date="2019" name="Sci. Rep.">
        <title>Orb-weaving spider Araneus ventricosus genome elucidates the spidroin gene catalogue.</title>
        <authorList>
            <person name="Kono N."/>
            <person name="Nakamura H."/>
            <person name="Ohtoshi R."/>
            <person name="Moran D.A.P."/>
            <person name="Shinohara A."/>
            <person name="Yoshida Y."/>
            <person name="Fujiwara M."/>
            <person name="Mori M."/>
            <person name="Tomita M."/>
            <person name="Arakawa K."/>
        </authorList>
    </citation>
    <scope>NUCLEOTIDE SEQUENCE [LARGE SCALE GENOMIC DNA]</scope>
</reference>